<gene>
    <name evidence="2" type="ORF">EMPS_08242</name>
</gene>
<dbReference type="OrthoDB" id="275457at2759"/>
<comment type="caution">
    <text evidence="2">The sequence shown here is derived from an EMBL/GenBank/DDBJ whole genome shotgun (WGS) entry which is preliminary data.</text>
</comment>
<dbReference type="InterPro" id="IPR051207">
    <property type="entry name" value="ComplexI_NDUFA9_subunit"/>
</dbReference>
<dbReference type="Pfam" id="PF01370">
    <property type="entry name" value="Epimerase"/>
    <property type="match status" value="1"/>
</dbReference>
<evidence type="ECO:0000259" key="1">
    <source>
        <dbReference type="Pfam" id="PF01370"/>
    </source>
</evidence>
<dbReference type="GO" id="GO:0044877">
    <property type="term" value="F:protein-containing complex binding"/>
    <property type="evidence" value="ECO:0007669"/>
    <property type="project" value="TreeGrafter"/>
</dbReference>
<sequence>MLAGINLAKQSKQTVAGLVQKRFSHDLIVSPKTGRTIIKTGAGGRSSSNGHVITVFGCTGFLGRYLVNRLAREGAHVIVPYRDEDDMRHLKVMGDLGKIVPMEIHLRNKDSLEAAVRHSDTVYNLLGRDYETRNFSFNDIHVEAAGVLAELAQKHDVDRFIQMSAMNADIDSRSRFLSTKAEGENLVKSIFPSATIVRPSAMYGQEDRFLARLAMSRGLSVRINGGQTKVRPVNVSDVATAMHQMLDGTNTVGETFELVGDKTYTYAELLDFIKETTNLDIGDINIPKPIATLMAKAMNLLPWQTLGADEIERMMIDDKLTPGAKTFADLGIEPSTLEVTGIQYLRRFRTNLYNDEPLKKGVVGKKKVIHTSYL</sequence>
<dbReference type="InterPro" id="IPR001509">
    <property type="entry name" value="Epimerase_deHydtase"/>
</dbReference>
<protein>
    <submittedName>
        <fullName evidence="2">NADH dehydrogenase (Ubiquinone) 1 alpha subcomplex subunit 9</fullName>
    </submittedName>
</protein>
<evidence type="ECO:0000313" key="2">
    <source>
        <dbReference type="EMBL" id="GJJ75884.1"/>
    </source>
</evidence>
<dbReference type="EMBL" id="BQFW01000011">
    <property type="protein sequence ID" value="GJJ75884.1"/>
    <property type="molecule type" value="Genomic_DNA"/>
</dbReference>
<dbReference type="GO" id="GO:0005739">
    <property type="term" value="C:mitochondrion"/>
    <property type="evidence" value="ECO:0007669"/>
    <property type="project" value="TreeGrafter"/>
</dbReference>
<evidence type="ECO:0000313" key="3">
    <source>
        <dbReference type="Proteomes" id="UP000827284"/>
    </source>
</evidence>
<dbReference type="AlphaFoldDB" id="A0A9P3HFS5"/>
<dbReference type="Gene3D" id="3.40.50.720">
    <property type="entry name" value="NAD(P)-binding Rossmann-like Domain"/>
    <property type="match status" value="1"/>
</dbReference>
<accession>A0A9P3HFS5</accession>
<name>A0A9P3HFS5_9FUNG</name>
<dbReference type="PANTHER" id="PTHR12126:SF11">
    <property type="entry name" value="NADH DEHYDROGENASE [UBIQUINONE] 1 ALPHA SUBCOMPLEX SUBUNIT 9, MITOCHONDRIAL"/>
    <property type="match status" value="1"/>
</dbReference>
<dbReference type="Proteomes" id="UP000827284">
    <property type="component" value="Unassembled WGS sequence"/>
</dbReference>
<reference evidence="2" key="2">
    <citation type="journal article" date="2022" name="Microbiol. Resour. Announc.">
        <title>Whole-Genome Sequence of Entomortierella parvispora E1425, a Mucoromycotan Fungus Associated with Burkholderiaceae-Related Endosymbiotic Bacteria.</title>
        <authorList>
            <person name="Herlambang A."/>
            <person name="Guo Y."/>
            <person name="Takashima Y."/>
            <person name="Narisawa K."/>
            <person name="Ohta H."/>
            <person name="Nishizawa T."/>
        </authorList>
    </citation>
    <scope>NUCLEOTIDE SEQUENCE</scope>
    <source>
        <strain evidence="2">E1425</strain>
    </source>
</reference>
<feature type="domain" description="NAD-dependent epimerase/dehydratase" evidence="1">
    <location>
        <begin position="53"/>
        <end position="250"/>
    </location>
</feature>
<keyword evidence="3" id="KW-1185">Reference proteome</keyword>
<dbReference type="CDD" id="cd05271">
    <property type="entry name" value="NDUFA9_like_SDR_a"/>
    <property type="match status" value="1"/>
</dbReference>
<dbReference type="InterPro" id="IPR036291">
    <property type="entry name" value="NAD(P)-bd_dom_sf"/>
</dbReference>
<dbReference type="PANTHER" id="PTHR12126">
    <property type="entry name" value="NADH-UBIQUINONE OXIDOREDUCTASE 39 KDA SUBUNIT-RELATED"/>
    <property type="match status" value="1"/>
</dbReference>
<dbReference type="SUPFAM" id="SSF51735">
    <property type="entry name" value="NAD(P)-binding Rossmann-fold domains"/>
    <property type="match status" value="1"/>
</dbReference>
<proteinExistence type="predicted"/>
<organism evidence="2 3">
    <name type="scientific">Entomortierella parvispora</name>
    <dbReference type="NCBI Taxonomy" id="205924"/>
    <lineage>
        <taxon>Eukaryota</taxon>
        <taxon>Fungi</taxon>
        <taxon>Fungi incertae sedis</taxon>
        <taxon>Mucoromycota</taxon>
        <taxon>Mortierellomycotina</taxon>
        <taxon>Mortierellomycetes</taxon>
        <taxon>Mortierellales</taxon>
        <taxon>Mortierellaceae</taxon>
        <taxon>Entomortierella</taxon>
    </lineage>
</organism>
<reference evidence="2" key="1">
    <citation type="submission" date="2021-11" db="EMBL/GenBank/DDBJ databases">
        <authorList>
            <person name="Herlambang A."/>
            <person name="Guo Y."/>
            <person name="Takashima Y."/>
            <person name="Nishizawa T."/>
        </authorList>
    </citation>
    <scope>NUCLEOTIDE SEQUENCE</scope>
    <source>
        <strain evidence="2">E1425</strain>
    </source>
</reference>